<evidence type="ECO:0008006" key="4">
    <source>
        <dbReference type="Google" id="ProtNLM"/>
    </source>
</evidence>
<keyword evidence="1" id="KW-1133">Transmembrane helix</keyword>
<dbReference type="RefSeq" id="WP_121935544.1">
    <property type="nucleotide sequence ID" value="NZ_RDOJ01000022.1"/>
</dbReference>
<dbReference type="AlphaFoldDB" id="A0A3L9M437"/>
<dbReference type="SUPFAM" id="SSF144020">
    <property type="entry name" value="FdhE-like"/>
    <property type="match status" value="1"/>
</dbReference>
<dbReference type="Proteomes" id="UP000275348">
    <property type="component" value="Unassembled WGS sequence"/>
</dbReference>
<feature type="transmembrane region" description="Helical" evidence="1">
    <location>
        <begin position="363"/>
        <end position="383"/>
    </location>
</feature>
<reference evidence="2 3" key="1">
    <citation type="submission" date="2018-10" db="EMBL/GenBank/DDBJ databases">
        <authorList>
            <person name="Chen X."/>
        </authorList>
    </citation>
    <scope>NUCLEOTIDE SEQUENCE [LARGE SCALE GENOMIC DNA]</scope>
    <source>
        <strain evidence="2 3">YIM 102668</strain>
    </source>
</reference>
<keyword evidence="1" id="KW-0812">Transmembrane</keyword>
<keyword evidence="1" id="KW-0472">Membrane</keyword>
<evidence type="ECO:0000313" key="2">
    <source>
        <dbReference type="EMBL" id="RLZ06746.1"/>
    </source>
</evidence>
<comment type="caution">
    <text evidence="2">The sequence shown here is derived from an EMBL/GenBank/DDBJ whole genome shotgun (WGS) entry which is preliminary data.</text>
</comment>
<organism evidence="2 3">
    <name type="scientific">Faecalibacter macacae</name>
    <dbReference type="NCBI Taxonomy" id="1859289"/>
    <lineage>
        <taxon>Bacteria</taxon>
        <taxon>Pseudomonadati</taxon>
        <taxon>Bacteroidota</taxon>
        <taxon>Flavobacteriia</taxon>
        <taxon>Flavobacteriales</taxon>
        <taxon>Weeksellaceae</taxon>
        <taxon>Faecalibacter</taxon>
    </lineage>
</organism>
<dbReference type="InterPro" id="IPR024064">
    <property type="entry name" value="FdhE-like_sf"/>
</dbReference>
<dbReference type="EMBL" id="RDOJ01000022">
    <property type="protein sequence ID" value="RLZ06746.1"/>
    <property type="molecule type" value="Genomic_DNA"/>
</dbReference>
<gene>
    <name evidence="2" type="ORF">EAH69_12480</name>
</gene>
<dbReference type="OrthoDB" id="713199at2"/>
<evidence type="ECO:0000256" key="1">
    <source>
        <dbReference type="SAM" id="Phobius"/>
    </source>
</evidence>
<feature type="transmembrane region" description="Helical" evidence="1">
    <location>
        <begin position="219"/>
        <end position="241"/>
    </location>
</feature>
<sequence>MNIVCPNCKHDQQFSVEVKDYKGYVCPSCHRYYKTDYKGLILDSDFTFEKKFSDLSKNVVTELNEKIRVKNKTYRIITIIERRDDSGTIHFEYVGLSDNDEDIYFSHAYDYFSQLQLIEEKDLEIIDENTVKFSRHKYKLEYIDQCKVENAVGFVFEDLTGATTNNTYIHSYNDNKFISEEHIDGNKEYYSGAYLSIDQFRLFFQNAKSVSYIGTEAQLLFFKLFGLVAIVLVSLFMLVNFNNLRKQKVSFDEKFTSAETTNQFIGQSFSLGGTTKKLVFDGISETNNKELNLWVKLVNEKTNEVRESKMLVHYDNNINYASGVTVEFCKIPAGTYHMVFETSSNLQEPINYDIDYRLVHGDINYFSLIIALGILFFAGYLIYNNKFLNDGSPFYSNLTHVSYDDILKLFNLKYIIIGGLLIFTAYTVYSNYLEECTTSTSLNYLEDHTYTGSRTHYYRSYSSDGSGHK</sequence>
<protein>
    <recommendedName>
        <fullName evidence="4">DUF4178 domain-containing protein</fullName>
    </recommendedName>
</protein>
<proteinExistence type="predicted"/>
<name>A0A3L9M437_9FLAO</name>
<keyword evidence="3" id="KW-1185">Reference proteome</keyword>
<evidence type="ECO:0000313" key="3">
    <source>
        <dbReference type="Proteomes" id="UP000275348"/>
    </source>
</evidence>
<feature type="transmembrane region" description="Helical" evidence="1">
    <location>
        <begin position="412"/>
        <end position="429"/>
    </location>
</feature>
<accession>A0A3L9M437</accession>